<feature type="compositionally biased region" description="Gly residues" evidence="3">
    <location>
        <begin position="244"/>
        <end position="255"/>
    </location>
</feature>
<comment type="similarity">
    <text evidence="1">Belongs to the mycobacterial PPE family.</text>
</comment>
<organism evidence="5 6">
    <name type="scientific">Klugiella xanthotipulae</name>
    <dbReference type="NCBI Taxonomy" id="244735"/>
    <lineage>
        <taxon>Bacteria</taxon>
        <taxon>Bacillati</taxon>
        <taxon>Actinomycetota</taxon>
        <taxon>Actinomycetes</taxon>
        <taxon>Micrococcales</taxon>
        <taxon>Microbacteriaceae</taxon>
        <taxon>Klugiella</taxon>
    </lineage>
</organism>
<keyword evidence="6" id="KW-1185">Reference proteome</keyword>
<evidence type="ECO:0000256" key="1">
    <source>
        <dbReference type="ARBA" id="ARBA00010652"/>
    </source>
</evidence>
<evidence type="ECO:0000256" key="3">
    <source>
        <dbReference type="SAM" id="MobiDB-lite"/>
    </source>
</evidence>
<name>A0A543I6Q3_9MICO</name>
<comment type="caution">
    <text evidence="5">The sequence shown here is derived from an EMBL/GenBank/DDBJ whole genome shotgun (WGS) entry which is preliminary data.</text>
</comment>
<evidence type="ECO:0000256" key="2">
    <source>
        <dbReference type="SAM" id="Coils"/>
    </source>
</evidence>
<feature type="domain" description="PPE" evidence="4">
    <location>
        <begin position="64"/>
        <end position="153"/>
    </location>
</feature>
<evidence type="ECO:0000313" key="5">
    <source>
        <dbReference type="EMBL" id="TQM66235.1"/>
    </source>
</evidence>
<dbReference type="Gene3D" id="1.20.1260.20">
    <property type="entry name" value="PPE superfamily"/>
    <property type="match status" value="1"/>
</dbReference>
<dbReference type="Proteomes" id="UP000318331">
    <property type="component" value="Unassembled WGS sequence"/>
</dbReference>
<dbReference type="Pfam" id="PF00823">
    <property type="entry name" value="PPE"/>
    <property type="match status" value="1"/>
</dbReference>
<feature type="coiled-coil region" evidence="2">
    <location>
        <begin position="176"/>
        <end position="228"/>
    </location>
</feature>
<accession>A0A543I6Q3</accession>
<dbReference type="InterPro" id="IPR036689">
    <property type="entry name" value="ESAT-6-like_sf"/>
</dbReference>
<proteinExistence type="inferred from homology"/>
<gene>
    <name evidence="5" type="ORF">FB466_1069</name>
</gene>
<dbReference type="SUPFAM" id="SSF140453">
    <property type="entry name" value="EsxAB dimer-like"/>
    <property type="match status" value="1"/>
</dbReference>
<sequence length="255" mass="27463">MTITAPADPVSCLSLPRNGPDNFLHDTVVELQGWMRPVDWVLSEVISWSPIEEWIVKPLGGDWGAMQLAADAWTGVGKAIAATAENLESIPAQLVGRWEGQAASAFMQQNQAVAERLADYPDVCFSIAEFLENLIRLMKAALAVIVNTINLLIEHLKNLSHLVSGADDICGRIDDIRNLRNRIATWSQDAADAANTVLEAVNNFLAFLRNLEGEADDVGDLLKRIRDRVLGVLGRGSSGPESSPGGGAGRSVGAR</sequence>
<dbReference type="OrthoDB" id="3238340at2"/>
<keyword evidence="2" id="KW-0175">Coiled coil</keyword>
<feature type="region of interest" description="Disordered" evidence="3">
    <location>
        <begin position="235"/>
        <end position="255"/>
    </location>
</feature>
<evidence type="ECO:0000313" key="6">
    <source>
        <dbReference type="Proteomes" id="UP000318331"/>
    </source>
</evidence>
<dbReference type="AlphaFoldDB" id="A0A543I6Q3"/>
<dbReference type="SUPFAM" id="SSF58104">
    <property type="entry name" value="Methyl-accepting chemotaxis protein (MCP) signaling domain"/>
    <property type="match status" value="1"/>
</dbReference>
<dbReference type="InterPro" id="IPR038332">
    <property type="entry name" value="PPE_sf"/>
</dbReference>
<reference evidence="5 6" key="1">
    <citation type="submission" date="2019-06" db="EMBL/GenBank/DDBJ databases">
        <title>Sequencing the genomes of 1000 actinobacteria strains.</title>
        <authorList>
            <person name="Klenk H.-P."/>
        </authorList>
    </citation>
    <scope>NUCLEOTIDE SEQUENCE [LARGE SCALE GENOMIC DNA]</scope>
    <source>
        <strain evidence="5 6">DSM 18031</strain>
    </source>
</reference>
<protein>
    <submittedName>
        <fullName evidence="5">PPE family protein</fullName>
    </submittedName>
</protein>
<dbReference type="EMBL" id="VFPN01000001">
    <property type="protein sequence ID" value="TQM66235.1"/>
    <property type="molecule type" value="Genomic_DNA"/>
</dbReference>
<dbReference type="RefSeq" id="WP_141916392.1">
    <property type="nucleotide sequence ID" value="NZ_BAAAYS010000014.1"/>
</dbReference>
<dbReference type="InterPro" id="IPR000030">
    <property type="entry name" value="PPE_dom"/>
</dbReference>
<evidence type="ECO:0000259" key="4">
    <source>
        <dbReference type="Pfam" id="PF00823"/>
    </source>
</evidence>